<sequence>MTRVLLLLVFATICATSAMAERLVVRSGEHSDFTRLVMKLPKGAEWSLRTGTSEAVLKLALPDVEFDTAGVFARIPRDRLADLKQEAPGDPLRLSFGCFCEATAFVEADDYLVVDIRKSTASEPIALKLPVVLPTTSDESVTGAVPDIEVAATPPVSLPLDLPSHNTQSDLTHLLPGQRHTEFRLLSQITRAVDQDVLDIALDVVAIDTENPDRVENPILAQALGVSENIRIATVIDRDLHGLSDHVSSGAPKRTCSAIDNLQLAQWGEPDGFGELIGDLRNRVVTEAGDIDPDVVVELARKYVYFGFGTEALNTLALHPDPSKISWELPILAGLMDTGDPDGADELTGFQHCNGPISLWSVLAQDDLAQDANTQAITSAFARLPEHLQFQLGPRLGMVLTRAGDKVSTRAVLRILNRNLPAPKPEVSLVEAEVARLEGDHEEYQVKLETVVEDTSDSEQAPRALIALLEDRWELRQGFSEANTELLAAHAHEFRKSELGTDLQRAYVLALGLNGQFDEGFLELGELATDQRPASLNRILTLLAERADDVSFLKIALEHSDQRPGILVRETVDLLAERLIQLGFYKQAMDLLDDPLKGRVAKNRKFLLARAALGMNLPHRAQLELLGTKGPEAASLRAEALEQKGELTAAAEQLVESGQLDDAARALWLTENWEQMPDVDSDYTRAAELSINLQPPDTIEIPSRLSEARNLISESENARAAIGELLDAIN</sequence>
<evidence type="ECO:0000256" key="1">
    <source>
        <dbReference type="SAM" id="Coils"/>
    </source>
</evidence>
<gene>
    <name evidence="3" type="ORF">TRM7615_00377</name>
</gene>
<name>A0A2R8C393_9RHOB</name>
<feature type="coiled-coil region" evidence="1">
    <location>
        <begin position="427"/>
        <end position="454"/>
    </location>
</feature>
<keyword evidence="4" id="KW-1185">Reference proteome</keyword>
<dbReference type="OrthoDB" id="7847197at2"/>
<keyword evidence="2" id="KW-0732">Signal</keyword>
<reference evidence="4" key="1">
    <citation type="submission" date="2018-03" db="EMBL/GenBank/DDBJ databases">
        <authorList>
            <person name="Rodrigo-Torres L."/>
            <person name="Arahal R. D."/>
            <person name="Lucena T."/>
        </authorList>
    </citation>
    <scope>NUCLEOTIDE SEQUENCE [LARGE SCALE GENOMIC DNA]</scope>
    <source>
        <strain evidence="4">CECT 7615</strain>
    </source>
</reference>
<evidence type="ECO:0000256" key="2">
    <source>
        <dbReference type="SAM" id="SignalP"/>
    </source>
</evidence>
<keyword evidence="1" id="KW-0175">Coiled coil</keyword>
<dbReference type="Proteomes" id="UP000244898">
    <property type="component" value="Unassembled WGS sequence"/>
</dbReference>
<evidence type="ECO:0000313" key="3">
    <source>
        <dbReference type="EMBL" id="SPJ26908.1"/>
    </source>
</evidence>
<feature type="signal peptide" evidence="2">
    <location>
        <begin position="1"/>
        <end position="20"/>
    </location>
</feature>
<organism evidence="3 4">
    <name type="scientific">Falsiruegeria mediterranea M17</name>
    <dbReference type="NCBI Taxonomy" id="1200281"/>
    <lineage>
        <taxon>Bacteria</taxon>
        <taxon>Pseudomonadati</taxon>
        <taxon>Pseudomonadota</taxon>
        <taxon>Alphaproteobacteria</taxon>
        <taxon>Rhodobacterales</taxon>
        <taxon>Roseobacteraceae</taxon>
        <taxon>Falsiruegeria</taxon>
    </lineage>
</organism>
<dbReference type="EMBL" id="ONZG01000001">
    <property type="protein sequence ID" value="SPJ26908.1"/>
    <property type="molecule type" value="Genomic_DNA"/>
</dbReference>
<dbReference type="RefSeq" id="WP_108785210.1">
    <property type="nucleotide sequence ID" value="NZ_ONZG01000001.1"/>
</dbReference>
<evidence type="ECO:0008006" key="5">
    <source>
        <dbReference type="Google" id="ProtNLM"/>
    </source>
</evidence>
<protein>
    <recommendedName>
        <fullName evidence="5">Beta-barrel assembly-enhancing protease</fullName>
    </recommendedName>
</protein>
<evidence type="ECO:0000313" key="4">
    <source>
        <dbReference type="Proteomes" id="UP000244898"/>
    </source>
</evidence>
<feature type="chain" id="PRO_5015308402" description="Beta-barrel assembly-enhancing protease" evidence="2">
    <location>
        <begin position="21"/>
        <end position="730"/>
    </location>
</feature>
<dbReference type="AlphaFoldDB" id="A0A2R8C393"/>
<proteinExistence type="predicted"/>
<accession>A0A2R8C393</accession>